<name>A0A8J5T1T4_ZIZPA</name>
<comment type="caution">
    <text evidence="1">The sequence shown here is derived from an EMBL/GenBank/DDBJ whole genome shotgun (WGS) entry which is preliminary data.</text>
</comment>
<gene>
    <name evidence="1" type="ORF">GUJ93_ZPchr0007g6252</name>
</gene>
<dbReference type="EMBL" id="JAAALK010000282">
    <property type="protein sequence ID" value="KAG8078627.1"/>
    <property type="molecule type" value="Genomic_DNA"/>
</dbReference>
<dbReference type="Proteomes" id="UP000729402">
    <property type="component" value="Unassembled WGS sequence"/>
</dbReference>
<protein>
    <submittedName>
        <fullName evidence="1">Uncharacterized protein</fullName>
    </submittedName>
</protein>
<evidence type="ECO:0000313" key="1">
    <source>
        <dbReference type="EMBL" id="KAG8078627.1"/>
    </source>
</evidence>
<keyword evidence="2" id="KW-1185">Reference proteome</keyword>
<dbReference type="AlphaFoldDB" id="A0A8J5T1T4"/>
<reference evidence="1" key="2">
    <citation type="submission" date="2021-02" db="EMBL/GenBank/DDBJ databases">
        <authorList>
            <person name="Kimball J.A."/>
            <person name="Haas M.W."/>
            <person name="Macchietto M."/>
            <person name="Kono T."/>
            <person name="Duquette J."/>
            <person name="Shao M."/>
        </authorList>
    </citation>
    <scope>NUCLEOTIDE SEQUENCE</scope>
    <source>
        <tissue evidence="1">Fresh leaf tissue</tissue>
    </source>
</reference>
<organism evidence="1 2">
    <name type="scientific">Zizania palustris</name>
    <name type="common">Northern wild rice</name>
    <dbReference type="NCBI Taxonomy" id="103762"/>
    <lineage>
        <taxon>Eukaryota</taxon>
        <taxon>Viridiplantae</taxon>
        <taxon>Streptophyta</taxon>
        <taxon>Embryophyta</taxon>
        <taxon>Tracheophyta</taxon>
        <taxon>Spermatophyta</taxon>
        <taxon>Magnoliopsida</taxon>
        <taxon>Liliopsida</taxon>
        <taxon>Poales</taxon>
        <taxon>Poaceae</taxon>
        <taxon>BOP clade</taxon>
        <taxon>Oryzoideae</taxon>
        <taxon>Oryzeae</taxon>
        <taxon>Zizaniinae</taxon>
        <taxon>Zizania</taxon>
    </lineage>
</organism>
<sequence>MHPPLRATRRFIPSAVGPDSGATTATVRVGEEFALARGIACLTLEKRNRVMANGKGQQQHMCLFIQLCTAVLGLIKMEEMVSANNLFCTSNALALFGFFSRKFSDHLIGQMLMGFLESRAPPPGRPASRGALRPGGRTLAHLGFPAVAAWRRRRSEERGLCPADAARRGDETGEEEQRIAGGAVRCGAGELGSRVGPRNLRKLVDKGFNGVAQLKGVVAGGRRPAAGKVRPD</sequence>
<proteinExistence type="predicted"/>
<evidence type="ECO:0000313" key="2">
    <source>
        <dbReference type="Proteomes" id="UP000729402"/>
    </source>
</evidence>
<accession>A0A8J5T1T4</accession>
<reference evidence="1" key="1">
    <citation type="journal article" date="2021" name="bioRxiv">
        <title>Whole Genome Assembly and Annotation of Northern Wild Rice, Zizania palustris L., Supports a Whole Genome Duplication in the Zizania Genus.</title>
        <authorList>
            <person name="Haas M."/>
            <person name="Kono T."/>
            <person name="Macchietto M."/>
            <person name="Millas R."/>
            <person name="McGilp L."/>
            <person name="Shao M."/>
            <person name="Duquette J."/>
            <person name="Hirsch C.N."/>
            <person name="Kimball J."/>
        </authorList>
    </citation>
    <scope>NUCLEOTIDE SEQUENCE</scope>
    <source>
        <tissue evidence="1">Fresh leaf tissue</tissue>
    </source>
</reference>